<feature type="domain" description="PA" evidence="4">
    <location>
        <begin position="60"/>
        <end position="138"/>
    </location>
</feature>
<dbReference type="OrthoDB" id="206201at2759"/>
<dbReference type="SUPFAM" id="SSF52025">
    <property type="entry name" value="PA domain"/>
    <property type="match status" value="1"/>
</dbReference>
<dbReference type="EMBL" id="JH993023">
    <property type="protein sequence ID" value="EKX41472.1"/>
    <property type="molecule type" value="Genomic_DNA"/>
</dbReference>
<keyword evidence="2" id="KW-0325">Glycoprotein</keyword>
<proteinExistence type="predicted"/>
<reference evidence="6" key="3">
    <citation type="submission" date="2015-06" db="UniProtKB">
        <authorList>
            <consortium name="EnsemblProtists"/>
        </authorList>
    </citation>
    <scope>IDENTIFICATION</scope>
</reference>
<reference evidence="7" key="2">
    <citation type="submission" date="2012-11" db="EMBL/GenBank/DDBJ databases">
        <authorList>
            <person name="Kuo A."/>
            <person name="Curtis B.A."/>
            <person name="Tanifuji G."/>
            <person name="Burki F."/>
            <person name="Gruber A."/>
            <person name="Irimia M."/>
            <person name="Maruyama S."/>
            <person name="Arias M.C."/>
            <person name="Ball S.G."/>
            <person name="Gile G.H."/>
            <person name="Hirakawa Y."/>
            <person name="Hopkins J.F."/>
            <person name="Rensing S.A."/>
            <person name="Schmutz J."/>
            <person name="Symeonidi A."/>
            <person name="Elias M."/>
            <person name="Eveleigh R.J."/>
            <person name="Herman E.K."/>
            <person name="Klute M.J."/>
            <person name="Nakayama T."/>
            <person name="Obornik M."/>
            <person name="Reyes-Prieto A."/>
            <person name="Armbrust E.V."/>
            <person name="Aves S.J."/>
            <person name="Beiko R.G."/>
            <person name="Coutinho P."/>
            <person name="Dacks J.B."/>
            <person name="Durnford D.G."/>
            <person name="Fast N.M."/>
            <person name="Green B.R."/>
            <person name="Grisdale C."/>
            <person name="Hempe F."/>
            <person name="Henrissat B."/>
            <person name="Hoppner M.P."/>
            <person name="Ishida K.-I."/>
            <person name="Kim E."/>
            <person name="Koreny L."/>
            <person name="Kroth P.G."/>
            <person name="Liu Y."/>
            <person name="Malik S.-B."/>
            <person name="Maier U.G."/>
            <person name="McRose D."/>
            <person name="Mock T."/>
            <person name="Neilson J.A."/>
            <person name="Onodera N.T."/>
            <person name="Poole A.M."/>
            <person name="Pritham E.J."/>
            <person name="Richards T.A."/>
            <person name="Rocap G."/>
            <person name="Roy S.W."/>
            <person name="Sarai C."/>
            <person name="Schaack S."/>
            <person name="Shirato S."/>
            <person name="Slamovits C.H."/>
            <person name="Spencer D.F."/>
            <person name="Suzuki S."/>
            <person name="Worden A.Z."/>
            <person name="Zauner S."/>
            <person name="Barry K."/>
            <person name="Bell C."/>
            <person name="Bharti A.K."/>
            <person name="Crow J.A."/>
            <person name="Grimwood J."/>
            <person name="Kramer R."/>
            <person name="Lindquist E."/>
            <person name="Lucas S."/>
            <person name="Salamov A."/>
            <person name="McFadden G.I."/>
            <person name="Lane C.E."/>
            <person name="Keeling P.J."/>
            <person name="Gray M.W."/>
            <person name="Grigoriev I.V."/>
            <person name="Archibald J.M."/>
        </authorList>
    </citation>
    <scope>NUCLEOTIDE SEQUENCE</scope>
    <source>
        <strain evidence="7">CCMP2712</strain>
    </source>
</reference>
<evidence type="ECO:0000313" key="5">
    <source>
        <dbReference type="EMBL" id="EKX41472.1"/>
    </source>
</evidence>
<feature type="signal peptide" evidence="3">
    <location>
        <begin position="1"/>
        <end position="18"/>
    </location>
</feature>
<gene>
    <name evidence="5" type="ORF">GUITHDRAFT_112443</name>
</gene>
<dbReference type="Gene3D" id="3.50.30.30">
    <property type="match status" value="1"/>
</dbReference>
<keyword evidence="1 3" id="KW-0732">Signal</keyword>
<keyword evidence="7" id="KW-1185">Reference proteome</keyword>
<dbReference type="EnsemblProtists" id="EKX41472">
    <property type="protein sequence ID" value="EKX41472"/>
    <property type="gene ID" value="GUITHDRAFT_112443"/>
</dbReference>
<sequence>MNLLLLFSLLSSLALVNTASPTIGLLQVSSPFRKALHFAPAWFGAVVLPTGRTTAEVQYAGDACQCLVGRVSVRNKIALVDRGQCSFLQKAIHAEQAGALAMIIVNDTNDYFIMTDDGTRRNVGLHSFLVSKADGDAIKAALPCSPGQQTPCDSNSEGVTVSYGLGFAVRAHYRSF</sequence>
<dbReference type="GeneID" id="17298193"/>
<evidence type="ECO:0000256" key="3">
    <source>
        <dbReference type="SAM" id="SignalP"/>
    </source>
</evidence>
<reference evidence="5 7" key="1">
    <citation type="journal article" date="2012" name="Nature">
        <title>Algal genomes reveal evolutionary mosaicism and the fate of nucleomorphs.</title>
        <authorList>
            <consortium name="DOE Joint Genome Institute"/>
            <person name="Curtis B.A."/>
            <person name="Tanifuji G."/>
            <person name="Burki F."/>
            <person name="Gruber A."/>
            <person name="Irimia M."/>
            <person name="Maruyama S."/>
            <person name="Arias M.C."/>
            <person name="Ball S.G."/>
            <person name="Gile G.H."/>
            <person name="Hirakawa Y."/>
            <person name="Hopkins J.F."/>
            <person name="Kuo A."/>
            <person name="Rensing S.A."/>
            <person name="Schmutz J."/>
            <person name="Symeonidi A."/>
            <person name="Elias M."/>
            <person name="Eveleigh R.J."/>
            <person name="Herman E.K."/>
            <person name="Klute M.J."/>
            <person name="Nakayama T."/>
            <person name="Obornik M."/>
            <person name="Reyes-Prieto A."/>
            <person name="Armbrust E.V."/>
            <person name="Aves S.J."/>
            <person name="Beiko R.G."/>
            <person name="Coutinho P."/>
            <person name="Dacks J.B."/>
            <person name="Durnford D.G."/>
            <person name="Fast N.M."/>
            <person name="Green B.R."/>
            <person name="Grisdale C.J."/>
            <person name="Hempel F."/>
            <person name="Henrissat B."/>
            <person name="Hoppner M.P."/>
            <person name="Ishida K."/>
            <person name="Kim E."/>
            <person name="Koreny L."/>
            <person name="Kroth P.G."/>
            <person name="Liu Y."/>
            <person name="Malik S.B."/>
            <person name="Maier U.G."/>
            <person name="McRose D."/>
            <person name="Mock T."/>
            <person name="Neilson J.A."/>
            <person name="Onodera N.T."/>
            <person name="Poole A.M."/>
            <person name="Pritham E.J."/>
            <person name="Richards T.A."/>
            <person name="Rocap G."/>
            <person name="Roy S.W."/>
            <person name="Sarai C."/>
            <person name="Schaack S."/>
            <person name="Shirato S."/>
            <person name="Slamovits C.H."/>
            <person name="Spencer D.F."/>
            <person name="Suzuki S."/>
            <person name="Worden A.Z."/>
            <person name="Zauner S."/>
            <person name="Barry K."/>
            <person name="Bell C."/>
            <person name="Bharti A.K."/>
            <person name="Crow J.A."/>
            <person name="Grimwood J."/>
            <person name="Kramer R."/>
            <person name="Lindquist E."/>
            <person name="Lucas S."/>
            <person name="Salamov A."/>
            <person name="McFadden G.I."/>
            <person name="Lane C.E."/>
            <person name="Keeling P.J."/>
            <person name="Gray M.W."/>
            <person name="Grigoriev I.V."/>
            <person name="Archibald J.M."/>
        </authorList>
    </citation>
    <scope>NUCLEOTIDE SEQUENCE</scope>
    <source>
        <strain evidence="5 7">CCMP2712</strain>
    </source>
</reference>
<dbReference type="KEGG" id="gtt:GUITHDRAFT_112443"/>
<organism evidence="5">
    <name type="scientific">Guillardia theta (strain CCMP2712)</name>
    <name type="common">Cryptophyte</name>
    <dbReference type="NCBI Taxonomy" id="905079"/>
    <lineage>
        <taxon>Eukaryota</taxon>
        <taxon>Cryptophyceae</taxon>
        <taxon>Pyrenomonadales</taxon>
        <taxon>Geminigeraceae</taxon>
        <taxon>Guillardia</taxon>
    </lineage>
</organism>
<dbReference type="AlphaFoldDB" id="L1IZG2"/>
<evidence type="ECO:0000256" key="2">
    <source>
        <dbReference type="ARBA" id="ARBA00023180"/>
    </source>
</evidence>
<dbReference type="InterPro" id="IPR003137">
    <property type="entry name" value="PA_domain"/>
</dbReference>
<evidence type="ECO:0000313" key="6">
    <source>
        <dbReference type="EnsemblProtists" id="EKX41472"/>
    </source>
</evidence>
<dbReference type="Pfam" id="PF02225">
    <property type="entry name" value="PA"/>
    <property type="match status" value="1"/>
</dbReference>
<accession>L1IZG2</accession>
<evidence type="ECO:0000259" key="4">
    <source>
        <dbReference type="Pfam" id="PF02225"/>
    </source>
</evidence>
<dbReference type="PaxDb" id="55529-EKX41472"/>
<dbReference type="PANTHER" id="PTHR22702">
    <property type="entry name" value="PROTEASE-ASSOCIATED DOMAIN-CONTAINING PROTEIN"/>
    <property type="match status" value="1"/>
</dbReference>
<dbReference type="InterPro" id="IPR046450">
    <property type="entry name" value="PA_dom_sf"/>
</dbReference>
<protein>
    <recommendedName>
        <fullName evidence="4">PA domain-containing protein</fullName>
    </recommendedName>
</protein>
<dbReference type="RefSeq" id="XP_005828452.1">
    <property type="nucleotide sequence ID" value="XM_005828395.1"/>
</dbReference>
<evidence type="ECO:0000313" key="7">
    <source>
        <dbReference type="Proteomes" id="UP000011087"/>
    </source>
</evidence>
<dbReference type="PANTHER" id="PTHR22702:SF1">
    <property type="entry name" value="PROTEASE-ASSOCIATED DOMAIN-CONTAINING PROTEIN 1"/>
    <property type="match status" value="1"/>
</dbReference>
<dbReference type="HOGENOM" id="CLU_1528048_0_0_1"/>
<dbReference type="Proteomes" id="UP000011087">
    <property type="component" value="Unassembled WGS sequence"/>
</dbReference>
<evidence type="ECO:0000256" key="1">
    <source>
        <dbReference type="ARBA" id="ARBA00022729"/>
    </source>
</evidence>
<feature type="chain" id="PRO_5008770657" description="PA domain-containing protein" evidence="3">
    <location>
        <begin position="19"/>
        <end position="176"/>
    </location>
</feature>
<name>L1IZG2_GUITC</name>